<reference evidence="2" key="1">
    <citation type="journal article" date="2014" name="Front. Microbiol.">
        <title>High frequency of phylogenetically diverse reductive dehalogenase-homologous genes in deep subseafloor sedimentary metagenomes.</title>
        <authorList>
            <person name="Kawai M."/>
            <person name="Futagami T."/>
            <person name="Toyoda A."/>
            <person name="Takaki Y."/>
            <person name="Nishi S."/>
            <person name="Hori S."/>
            <person name="Arai W."/>
            <person name="Tsubouchi T."/>
            <person name="Morono Y."/>
            <person name="Uchiyama I."/>
            <person name="Ito T."/>
            <person name="Fujiyama A."/>
            <person name="Inagaki F."/>
            <person name="Takami H."/>
        </authorList>
    </citation>
    <scope>NUCLEOTIDE SEQUENCE</scope>
    <source>
        <strain evidence="2">Expedition CK06-06</strain>
    </source>
</reference>
<sequence length="98" mass="10356">PRGEAEITAWSASMPLIEGLERVAGVVVLVVIIVLVRRWLRGREIGLKTQGTISTVVIILGVVGIALGIFPVAGLLALAVGVGMKTKLFFARRRPAAV</sequence>
<feature type="non-terminal residue" evidence="2">
    <location>
        <position position="1"/>
    </location>
</feature>
<comment type="caution">
    <text evidence="2">The sequence shown here is derived from an EMBL/GenBank/DDBJ whole genome shotgun (WGS) entry which is preliminary data.</text>
</comment>
<gene>
    <name evidence="2" type="ORF">S01H1_84724</name>
</gene>
<keyword evidence="1" id="KW-0812">Transmembrane</keyword>
<dbReference type="AlphaFoldDB" id="X0XLC1"/>
<organism evidence="2">
    <name type="scientific">marine sediment metagenome</name>
    <dbReference type="NCBI Taxonomy" id="412755"/>
    <lineage>
        <taxon>unclassified sequences</taxon>
        <taxon>metagenomes</taxon>
        <taxon>ecological metagenomes</taxon>
    </lineage>
</organism>
<proteinExistence type="predicted"/>
<dbReference type="EMBL" id="BARS01057926">
    <property type="protein sequence ID" value="GAG43944.1"/>
    <property type="molecule type" value="Genomic_DNA"/>
</dbReference>
<keyword evidence="1" id="KW-1133">Transmembrane helix</keyword>
<evidence type="ECO:0000313" key="2">
    <source>
        <dbReference type="EMBL" id="GAG43944.1"/>
    </source>
</evidence>
<feature type="transmembrane region" description="Helical" evidence="1">
    <location>
        <begin position="52"/>
        <end position="80"/>
    </location>
</feature>
<keyword evidence="1" id="KW-0472">Membrane</keyword>
<accession>X0XLC1</accession>
<evidence type="ECO:0000256" key="1">
    <source>
        <dbReference type="SAM" id="Phobius"/>
    </source>
</evidence>
<feature type="transmembrane region" description="Helical" evidence="1">
    <location>
        <begin position="23"/>
        <end position="40"/>
    </location>
</feature>
<name>X0XLC1_9ZZZZ</name>
<protein>
    <submittedName>
        <fullName evidence="2">Uncharacterized protein</fullName>
    </submittedName>
</protein>